<keyword evidence="3" id="KW-1185">Reference proteome</keyword>
<gene>
    <name evidence="2" type="ORF">HMN09_00503000</name>
</gene>
<proteinExistence type="predicted"/>
<name>A0A8H6WEC5_MYCCL</name>
<protein>
    <submittedName>
        <fullName evidence="2">Uncharacterized protein</fullName>
    </submittedName>
</protein>
<evidence type="ECO:0000313" key="3">
    <source>
        <dbReference type="Proteomes" id="UP000613580"/>
    </source>
</evidence>
<comment type="caution">
    <text evidence="2">The sequence shown here is derived from an EMBL/GenBank/DDBJ whole genome shotgun (WGS) entry which is preliminary data.</text>
</comment>
<reference evidence="2" key="1">
    <citation type="submission" date="2020-05" db="EMBL/GenBank/DDBJ databases">
        <title>Mycena genomes resolve the evolution of fungal bioluminescence.</title>
        <authorList>
            <person name="Tsai I.J."/>
        </authorList>
    </citation>
    <scope>NUCLEOTIDE SEQUENCE</scope>
    <source>
        <strain evidence="2">110903Hualien_Pintung</strain>
    </source>
</reference>
<evidence type="ECO:0000313" key="2">
    <source>
        <dbReference type="EMBL" id="KAF7313471.1"/>
    </source>
</evidence>
<evidence type="ECO:0000256" key="1">
    <source>
        <dbReference type="SAM" id="MobiDB-lite"/>
    </source>
</evidence>
<dbReference type="Proteomes" id="UP000613580">
    <property type="component" value="Unassembled WGS sequence"/>
</dbReference>
<accession>A0A8H6WEC5</accession>
<dbReference type="OrthoDB" id="3262664at2759"/>
<dbReference type="EMBL" id="JACAZE010000006">
    <property type="protein sequence ID" value="KAF7313471.1"/>
    <property type="molecule type" value="Genomic_DNA"/>
</dbReference>
<sequence length="199" mass="21478">MSLTMEDLCASLSSSHVGQEAMDLAALQLHLTQTLFSQPISASPTPPARNYAQPCNTPTSRTPSSSFSWSSMHMPSSPIEQRTGDEMFRSEDVAMLLDEDERTVEDLLLMPASPAPQTPKQTGHQSLAMADASPSLFTSTDPFYIAQLEASQAPRPSSVFAQAATPSAQSPFFLHLHAQHTTSLVDAHPLFAAASTFDR</sequence>
<feature type="region of interest" description="Disordered" evidence="1">
    <location>
        <begin position="40"/>
        <end position="81"/>
    </location>
</feature>
<organism evidence="2 3">
    <name type="scientific">Mycena chlorophos</name>
    <name type="common">Agaric fungus</name>
    <name type="synonym">Agaricus chlorophos</name>
    <dbReference type="NCBI Taxonomy" id="658473"/>
    <lineage>
        <taxon>Eukaryota</taxon>
        <taxon>Fungi</taxon>
        <taxon>Dikarya</taxon>
        <taxon>Basidiomycota</taxon>
        <taxon>Agaricomycotina</taxon>
        <taxon>Agaricomycetes</taxon>
        <taxon>Agaricomycetidae</taxon>
        <taxon>Agaricales</taxon>
        <taxon>Marasmiineae</taxon>
        <taxon>Mycenaceae</taxon>
        <taxon>Mycena</taxon>
    </lineage>
</organism>
<dbReference type="AlphaFoldDB" id="A0A8H6WEC5"/>
<feature type="compositionally biased region" description="Low complexity" evidence="1">
    <location>
        <begin position="57"/>
        <end position="78"/>
    </location>
</feature>